<comment type="caution">
    <text evidence="3">The sequence shown here is derived from an EMBL/GenBank/DDBJ whole genome shotgun (WGS) entry which is preliminary data.</text>
</comment>
<protein>
    <submittedName>
        <fullName evidence="3">Uncharacterized protein</fullName>
    </submittedName>
</protein>
<feature type="region of interest" description="Disordered" evidence="1">
    <location>
        <begin position="117"/>
        <end position="137"/>
    </location>
</feature>
<dbReference type="AlphaFoldDB" id="A0A9P6JU12"/>
<feature type="transmembrane region" description="Helical" evidence="2">
    <location>
        <begin position="331"/>
        <end position="355"/>
    </location>
</feature>
<evidence type="ECO:0000313" key="3">
    <source>
        <dbReference type="EMBL" id="KAF9532070.1"/>
    </source>
</evidence>
<sequence>MTTAARPSLAVTIYLYRRRRRSHQLVSTTMTENSVVIISAMNKTNSPSGKLHPNSSSLPASTQENRSLPRLRIFERPSVSSSVPFLIGVAGRFSFLHQIMATPSTHFTPTKTIVANSSPSPSFRLEPRQSQGPSSSCPPNVLVVQLSTTVSIPNYHLYYQQPIDSFRPVYHQCDDGSLLAAPYLEDLFESNLGLLVVSALALLFLRNIIVSGDYLRRGKIKKKGLFYALFISQLFGIGTFVPLLSSYFSEICNCTLVFQFACLFAFTSLSILITGILGYKVYKCMRNAKFVLLFLGIFQLGSTTTTILDMWSTVGARRLTGSCTRTNSLRYVRFFVSIQFFESLFICCCFLYVLYKSRGSPTARGRISIELSLSDAPVADKQEDVEKVTPPTTCRRGWWDYTSNSESEPNSATRCWPPTSKTIRTFFLLRGNKDRKRILPTSSRHANTLANAQETHIADVDPPSRHSYASRLSRLIPRMELFQQVMKDELTYTTIITCCCVIVAVLAVIGVNVENCLNVAAWITLNWGIISLLSVHSFGRVVHRHERDALLSHPVTCTAVTRTAQELVRRRDSLGRIPSSIHFEAPDSPGDLASVDDPFKDPDSISIDRDPHDNPQDSVNPGILPLNLGSGHNEETAKHRHYSPTDQDFPTSCLGTPLEASYDVPQGSPISWLAFPITPDLDNVVNLVHLLTIRTPVPRLFRCVPTKLCQR</sequence>
<gene>
    <name evidence="3" type="ORF">CPB83DRAFT_56466</name>
</gene>
<reference evidence="3" key="1">
    <citation type="submission" date="2020-11" db="EMBL/GenBank/DDBJ databases">
        <authorList>
            <consortium name="DOE Joint Genome Institute"/>
            <person name="Ahrendt S."/>
            <person name="Riley R."/>
            <person name="Andreopoulos W."/>
            <person name="Labutti K."/>
            <person name="Pangilinan J."/>
            <person name="Ruiz-Duenas F.J."/>
            <person name="Barrasa J.M."/>
            <person name="Sanchez-Garcia M."/>
            <person name="Camarero S."/>
            <person name="Miyauchi S."/>
            <person name="Serrano A."/>
            <person name="Linde D."/>
            <person name="Babiker R."/>
            <person name="Drula E."/>
            <person name="Ayuso-Fernandez I."/>
            <person name="Pacheco R."/>
            <person name="Padilla G."/>
            <person name="Ferreira P."/>
            <person name="Barriuso J."/>
            <person name="Kellner H."/>
            <person name="Castanera R."/>
            <person name="Alfaro M."/>
            <person name="Ramirez L."/>
            <person name="Pisabarro A.G."/>
            <person name="Kuo A."/>
            <person name="Tritt A."/>
            <person name="Lipzen A."/>
            <person name="He G."/>
            <person name="Yan M."/>
            <person name="Ng V."/>
            <person name="Cullen D."/>
            <person name="Martin F."/>
            <person name="Rosso M.-N."/>
            <person name="Henrissat B."/>
            <person name="Hibbett D."/>
            <person name="Martinez A.T."/>
            <person name="Grigoriev I.V."/>
        </authorList>
    </citation>
    <scope>NUCLEOTIDE SEQUENCE</scope>
    <source>
        <strain evidence="3">CBS 506.95</strain>
    </source>
</reference>
<proteinExistence type="predicted"/>
<feature type="compositionally biased region" description="Basic and acidic residues" evidence="1">
    <location>
        <begin position="597"/>
        <end position="615"/>
    </location>
</feature>
<feature type="transmembrane region" description="Helical" evidence="2">
    <location>
        <begin position="519"/>
        <end position="538"/>
    </location>
</feature>
<dbReference type="Proteomes" id="UP000807306">
    <property type="component" value="Unassembled WGS sequence"/>
</dbReference>
<feature type="transmembrane region" description="Helical" evidence="2">
    <location>
        <begin position="256"/>
        <end position="278"/>
    </location>
</feature>
<feature type="region of interest" description="Disordered" evidence="1">
    <location>
        <begin position="43"/>
        <end position="64"/>
    </location>
</feature>
<feature type="transmembrane region" description="Helical" evidence="2">
    <location>
        <begin position="224"/>
        <end position="244"/>
    </location>
</feature>
<evidence type="ECO:0000256" key="1">
    <source>
        <dbReference type="SAM" id="MobiDB-lite"/>
    </source>
</evidence>
<keyword evidence="4" id="KW-1185">Reference proteome</keyword>
<keyword evidence="2" id="KW-0812">Transmembrane</keyword>
<organism evidence="3 4">
    <name type="scientific">Crepidotus variabilis</name>
    <dbReference type="NCBI Taxonomy" id="179855"/>
    <lineage>
        <taxon>Eukaryota</taxon>
        <taxon>Fungi</taxon>
        <taxon>Dikarya</taxon>
        <taxon>Basidiomycota</taxon>
        <taxon>Agaricomycotina</taxon>
        <taxon>Agaricomycetes</taxon>
        <taxon>Agaricomycetidae</taxon>
        <taxon>Agaricales</taxon>
        <taxon>Agaricineae</taxon>
        <taxon>Crepidotaceae</taxon>
        <taxon>Crepidotus</taxon>
    </lineage>
</organism>
<feature type="compositionally biased region" description="Polar residues" evidence="1">
    <location>
        <begin position="128"/>
        <end position="137"/>
    </location>
</feature>
<keyword evidence="2" id="KW-1133">Transmembrane helix</keyword>
<keyword evidence="2" id="KW-0472">Membrane</keyword>
<evidence type="ECO:0000256" key="2">
    <source>
        <dbReference type="SAM" id="Phobius"/>
    </source>
</evidence>
<feature type="transmembrane region" description="Helical" evidence="2">
    <location>
        <begin position="490"/>
        <end position="513"/>
    </location>
</feature>
<evidence type="ECO:0000313" key="4">
    <source>
        <dbReference type="Proteomes" id="UP000807306"/>
    </source>
</evidence>
<feature type="region of interest" description="Disordered" evidence="1">
    <location>
        <begin position="579"/>
        <end position="618"/>
    </location>
</feature>
<feature type="transmembrane region" description="Helical" evidence="2">
    <location>
        <begin position="290"/>
        <end position="311"/>
    </location>
</feature>
<feature type="transmembrane region" description="Helical" evidence="2">
    <location>
        <begin position="192"/>
        <end position="212"/>
    </location>
</feature>
<name>A0A9P6JU12_9AGAR</name>
<dbReference type="OrthoDB" id="3267487at2759"/>
<dbReference type="EMBL" id="MU157833">
    <property type="protein sequence ID" value="KAF9532070.1"/>
    <property type="molecule type" value="Genomic_DNA"/>
</dbReference>
<accession>A0A9P6JU12</accession>